<dbReference type="InterPro" id="IPR050595">
    <property type="entry name" value="Bact_response_regulator"/>
</dbReference>
<dbReference type="PANTHER" id="PTHR44591:SF3">
    <property type="entry name" value="RESPONSE REGULATORY DOMAIN-CONTAINING PROTEIN"/>
    <property type="match status" value="1"/>
</dbReference>
<evidence type="ECO:0000256" key="1">
    <source>
        <dbReference type="ARBA" id="ARBA00022553"/>
    </source>
</evidence>
<reference evidence="4 5" key="1">
    <citation type="submission" date="2015-12" db="EMBL/GenBank/DDBJ databases">
        <title>Genome sequence of Oceanibaculum pacificum MCCC 1A02656.</title>
        <authorList>
            <person name="Lu L."/>
            <person name="Lai Q."/>
            <person name="Shao Z."/>
            <person name="Qian P."/>
        </authorList>
    </citation>
    <scope>NUCLEOTIDE SEQUENCE [LARGE SCALE GENOMIC DNA]</scope>
    <source>
        <strain evidence="4 5">MCCC 1A02656</strain>
    </source>
</reference>
<dbReference type="InterPro" id="IPR001789">
    <property type="entry name" value="Sig_transdc_resp-reg_receiver"/>
</dbReference>
<dbReference type="Gene3D" id="3.40.50.2300">
    <property type="match status" value="1"/>
</dbReference>
<evidence type="ECO:0000259" key="3">
    <source>
        <dbReference type="PROSITE" id="PS50110"/>
    </source>
</evidence>
<dbReference type="Proteomes" id="UP000076400">
    <property type="component" value="Unassembled WGS sequence"/>
</dbReference>
<comment type="caution">
    <text evidence="4">The sequence shown here is derived from an EMBL/GenBank/DDBJ whole genome shotgun (WGS) entry which is preliminary data.</text>
</comment>
<keyword evidence="5" id="KW-1185">Reference proteome</keyword>
<gene>
    <name evidence="4" type="ORF">AUP43_09980</name>
</gene>
<evidence type="ECO:0000313" key="4">
    <source>
        <dbReference type="EMBL" id="KZD07608.1"/>
    </source>
</evidence>
<keyword evidence="1 2" id="KW-0597">Phosphoprotein</keyword>
<dbReference type="EMBL" id="LPXN01000114">
    <property type="protein sequence ID" value="KZD07608.1"/>
    <property type="molecule type" value="Genomic_DNA"/>
</dbReference>
<evidence type="ECO:0000256" key="2">
    <source>
        <dbReference type="PROSITE-ProRule" id="PRU00169"/>
    </source>
</evidence>
<dbReference type="InterPro" id="IPR011006">
    <property type="entry name" value="CheY-like_superfamily"/>
</dbReference>
<dbReference type="PANTHER" id="PTHR44591">
    <property type="entry name" value="STRESS RESPONSE REGULATOR PROTEIN 1"/>
    <property type="match status" value="1"/>
</dbReference>
<evidence type="ECO:0000313" key="5">
    <source>
        <dbReference type="Proteomes" id="UP000076400"/>
    </source>
</evidence>
<dbReference type="SUPFAM" id="SSF52172">
    <property type="entry name" value="CheY-like"/>
    <property type="match status" value="1"/>
</dbReference>
<dbReference type="Pfam" id="PF00072">
    <property type="entry name" value="Response_reg"/>
    <property type="match status" value="1"/>
</dbReference>
<feature type="domain" description="Response regulatory" evidence="3">
    <location>
        <begin position="4"/>
        <end position="117"/>
    </location>
</feature>
<protein>
    <recommendedName>
        <fullName evidence="3">Response regulatory domain-containing protein</fullName>
    </recommendedName>
</protein>
<dbReference type="AlphaFoldDB" id="A0A154W260"/>
<dbReference type="PROSITE" id="PS50110">
    <property type="entry name" value="RESPONSE_REGULATORY"/>
    <property type="match status" value="1"/>
</dbReference>
<organism evidence="4 5">
    <name type="scientific">Oceanibaculum pacificum</name>
    <dbReference type="NCBI Taxonomy" id="580166"/>
    <lineage>
        <taxon>Bacteria</taxon>
        <taxon>Pseudomonadati</taxon>
        <taxon>Pseudomonadota</taxon>
        <taxon>Alphaproteobacteria</taxon>
        <taxon>Rhodospirillales</taxon>
        <taxon>Oceanibaculaceae</taxon>
        <taxon>Oceanibaculum</taxon>
    </lineage>
</organism>
<proteinExistence type="predicted"/>
<dbReference type="SMART" id="SM00448">
    <property type="entry name" value="REC"/>
    <property type="match status" value="1"/>
</dbReference>
<name>A0A154W260_9PROT</name>
<dbReference type="GO" id="GO:0000160">
    <property type="term" value="P:phosphorelay signal transduction system"/>
    <property type="evidence" value="ECO:0007669"/>
    <property type="project" value="InterPro"/>
</dbReference>
<sequence length="123" mass="13568">METVILVVEDEFIIRDLVVEMLTEQGYRVLDAADGQTGLRLLQEAPRIDVLIADVRMPGLDGHRLALAAQERWPDIKILLTTGFADASLSKALTPGMEIVLKPFEVEALLERVDRLTEGALSA</sequence>
<accession>A0A154W260</accession>
<dbReference type="STRING" id="580166.AUP43_09980"/>
<feature type="modified residue" description="4-aspartylphosphate" evidence="2">
    <location>
        <position position="54"/>
    </location>
</feature>